<protein>
    <submittedName>
        <fullName evidence="1">Uncharacterized protein</fullName>
    </submittedName>
</protein>
<name>A0A951Q630_9NOST</name>
<reference evidence="1" key="1">
    <citation type="submission" date="2021-05" db="EMBL/GenBank/DDBJ databases">
        <authorList>
            <person name="Pietrasiak N."/>
            <person name="Ward R."/>
            <person name="Stajich J.E."/>
            <person name="Kurbessoian T."/>
        </authorList>
    </citation>
    <scope>NUCLEOTIDE SEQUENCE</scope>
    <source>
        <strain evidence="1">JT2-VF2</strain>
    </source>
</reference>
<accession>A0A951Q630</accession>
<evidence type="ECO:0000313" key="1">
    <source>
        <dbReference type="EMBL" id="MBW4566002.1"/>
    </source>
</evidence>
<gene>
    <name evidence="1" type="ORF">KME32_33980</name>
</gene>
<dbReference type="AlphaFoldDB" id="A0A951Q630"/>
<comment type="caution">
    <text evidence="1">The sequence shown here is derived from an EMBL/GenBank/DDBJ whole genome shotgun (WGS) entry which is preliminary data.</text>
</comment>
<dbReference type="Proteomes" id="UP000715781">
    <property type="component" value="Unassembled WGS sequence"/>
</dbReference>
<organism evidence="1 2">
    <name type="scientific">Mojavia pulchra JT2-VF2</name>
    <dbReference type="NCBI Taxonomy" id="287848"/>
    <lineage>
        <taxon>Bacteria</taxon>
        <taxon>Bacillati</taxon>
        <taxon>Cyanobacteriota</taxon>
        <taxon>Cyanophyceae</taxon>
        <taxon>Nostocales</taxon>
        <taxon>Nostocaceae</taxon>
    </lineage>
</organism>
<proteinExistence type="predicted"/>
<dbReference type="EMBL" id="JAHHHN010000055">
    <property type="protein sequence ID" value="MBW4566002.1"/>
    <property type="molecule type" value="Genomic_DNA"/>
</dbReference>
<reference evidence="1" key="2">
    <citation type="journal article" date="2022" name="Microbiol. Resour. Announc.">
        <title>Metagenome Sequencing to Explore Phylogenomics of Terrestrial Cyanobacteria.</title>
        <authorList>
            <person name="Ward R.D."/>
            <person name="Stajich J.E."/>
            <person name="Johansen J.R."/>
            <person name="Huntemann M."/>
            <person name="Clum A."/>
            <person name="Foster B."/>
            <person name="Foster B."/>
            <person name="Roux S."/>
            <person name="Palaniappan K."/>
            <person name="Varghese N."/>
            <person name="Mukherjee S."/>
            <person name="Reddy T.B.K."/>
            <person name="Daum C."/>
            <person name="Copeland A."/>
            <person name="Chen I.A."/>
            <person name="Ivanova N.N."/>
            <person name="Kyrpides N.C."/>
            <person name="Shapiro N."/>
            <person name="Eloe-Fadrosh E.A."/>
            <person name="Pietrasiak N."/>
        </authorList>
    </citation>
    <scope>NUCLEOTIDE SEQUENCE</scope>
    <source>
        <strain evidence="1">JT2-VF2</strain>
    </source>
</reference>
<sequence length="106" mass="12388">MLTQTLTPKRDNSKVPHHKIKKWLYSKPVTNWLSQYFKDKQICNDILATLYELLIKYPNMDAIAATSRGDHVGVNTFKWEIWVIKHSRLFNVTVASDCPHTMKVDD</sequence>
<evidence type="ECO:0000313" key="2">
    <source>
        <dbReference type="Proteomes" id="UP000715781"/>
    </source>
</evidence>